<keyword evidence="2" id="KW-0229">DNA integration</keyword>
<comment type="similarity">
    <text evidence="1">Belongs to the 'phage' integrase family.</text>
</comment>
<dbReference type="Gene3D" id="1.10.443.10">
    <property type="entry name" value="Intergrase catalytic core"/>
    <property type="match status" value="1"/>
</dbReference>
<accession>A0ABM9G6B0</accession>
<evidence type="ECO:0000256" key="5">
    <source>
        <dbReference type="PROSITE-ProRule" id="PRU01248"/>
    </source>
</evidence>
<evidence type="ECO:0000259" key="7">
    <source>
        <dbReference type="PROSITE" id="PS51900"/>
    </source>
</evidence>
<dbReference type="PANTHER" id="PTHR30349:SF64">
    <property type="entry name" value="PROPHAGE INTEGRASE INTD-RELATED"/>
    <property type="match status" value="1"/>
</dbReference>
<dbReference type="InterPro" id="IPR004107">
    <property type="entry name" value="Integrase_SAM-like_N"/>
</dbReference>
<organism evidence="8 9">
    <name type="scientific">Paenibacillus melissococcoides</name>
    <dbReference type="NCBI Taxonomy" id="2912268"/>
    <lineage>
        <taxon>Bacteria</taxon>
        <taxon>Bacillati</taxon>
        <taxon>Bacillota</taxon>
        <taxon>Bacilli</taxon>
        <taxon>Bacillales</taxon>
        <taxon>Paenibacillaceae</taxon>
        <taxon>Paenibacillus</taxon>
    </lineage>
</organism>
<dbReference type="InterPro" id="IPR044068">
    <property type="entry name" value="CB"/>
</dbReference>
<proteinExistence type="inferred from homology"/>
<evidence type="ECO:0000259" key="6">
    <source>
        <dbReference type="PROSITE" id="PS51898"/>
    </source>
</evidence>
<evidence type="ECO:0000313" key="9">
    <source>
        <dbReference type="Proteomes" id="UP001154322"/>
    </source>
</evidence>
<dbReference type="InterPro" id="IPR013762">
    <property type="entry name" value="Integrase-like_cat_sf"/>
</dbReference>
<dbReference type="InterPro" id="IPR010998">
    <property type="entry name" value="Integrase_recombinase_N"/>
</dbReference>
<evidence type="ECO:0000313" key="8">
    <source>
        <dbReference type="EMBL" id="CAH8247402.1"/>
    </source>
</evidence>
<dbReference type="Pfam" id="PF00589">
    <property type="entry name" value="Phage_integrase"/>
    <property type="match status" value="1"/>
</dbReference>
<evidence type="ECO:0000256" key="1">
    <source>
        <dbReference type="ARBA" id="ARBA00008857"/>
    </source>
</evidence>
<evidence type="ECO:0000256" key="3">
    <source>
        <dbReference type="ARBA" id="ARBA00023125"/>
    </source>
</evidence>
<dbReference type="SUPFAM" id="SSF56349">
    <property type="entry name" value="DNA breaking-rejoining enzymes"/>
    <property type="match status" value="1"/>
</dbReference>
<evidence type="ECO:0000256" key="4">
    <source>
        <dbReference type="ARBA" id="ARBA00023172"/>
    </source>
</evidence>
<evidence type="ECO:0000256" key="2">
    <source>
        <dbReference type="ARBA" id="ARBA00022908"/>
    </source>
</evidence>
<comment type="caution">
    <text evidence="8">The sequence shown here is derived from an EMBL/GenBank/DDBJ whole genome shotgun (WGS) entry which is preliminary data.</text>
</comment>
<protein>
    <submittedName>
        <fullName evidence="8">Site-specific integrase</fullName>
    </submittedName>
</protein>
<dbReference type="InterPro" id="IPR002104">
    <property type="entry name" value="Integrase_catalytic"/>
</dbReference>
<keyword evidence="3 5" id="KW-0238">DNA-binding</keyword>
<dbReference type="CDD" id="cd01189">
    <property type="entry name" value="INT_ICEBs1_C_like"/>
    <property type="match status" value="1"/>
</dbReference>
<dbReference type="Pfam" id="PF14659">
    <property type="entry name" value="Phage_int_SAM_3"/>
    <property type="match status" value="1"/>
</dbReference>
<keyword evidence="9" id="KW-1185">Reference proteome</keyword>
<feature type="domain" description="Tyr recombinase" evidence="6">
    <location>
        <begin position="174"/>
        <end position="371"/>
    </location>
</feature>
<dbReference type="PROSITE" id="PS51898">
    <property type="entry name" value="TYR_RECOMBINASE"/>
    <property type="match status" value="1"/>
</dbReference>
<gene>
    <name evidence="8" type="ORF">WJ0W_004636</name>
</gene>
<dbReference type="RefSeq" id="WP_213428343.1">
    <property type="nucleotide sequence ID" value="NZ_AP031286.1"/>
</dbReference>
<feature type="domain" description="Core-binding (CB)" evidence="7">
    <location>
        <begin position="64"/>
        <end position="147"/>
    </location>
</feature>
<dbReference type="InterPro" id="IPR011010">
    <property type="entry name" value="DNA_brk_join_enz"/>
</dbReference>
<dbReference type="EMBL" id="CALYLO010000007">
    <property type="protein sequence ID" value="CAH8247402.1"/>
    <property type="molecule type" value="Genomic_DNA"/>
</dbReference>
<keyword evidence="4" id="KW-0233">DNA recombination</keyword>
<dbReference type="PROSITE" id="PS51900">
    <property type="entry name" value="CB"/>
    <property type="match status" value="1"/>
</dbReference>
<dbReference type="InterPro" id="IPR050090">
    <property type="entry name" value="Tyrosine_recombinase_XerCD"/>
</dbReference>
<reference evidence="8" key="1">
    <citation type="submission" date="2022-06" db="EMBL/GenBank/DDBJ databases">
        <authorList>
            <person name="Dietemann V."/>
            <person name="Ory F."/>
            <person name="Dainat B."/>
            <person name="Oberhansli S."/>
        </authorList>
    </citation>
    <scope>NUCLEOTIDE SEQUENCE</scope>
    <source>
        <strain evidence="8">Ena-SAMPLE-TAB-26-04-2022-14:26:32:270-5432</strain>
    </source>
</reference>
<name>A0ABM9G6B0_9BACL</name>
<sequence>MKGGVRKRYGSWYYYFDLGTVDGKRKKIERKAVGAETKSQAEKILRKAMEEYENTGTIFEPSTTSLHDYMKFWFEEYVMINLKHNTQENYKLVINKHINPGIGMIKLKSLTPELLQKFINDKHRDGYSRKTLTIFHTVLQNALKQAVYPYKLINENPMQYVKLPKKENRKTTETDLKILPMSSIRKINEFLEPTNSFYIPFHIGLNTGMRVSEVCALTWDCVDLYEGTIKVDKIMINVNREWIFGTPKTSSSYRTINIGATLIKILKEHKLRQKENKLRYGEFYVSNDFVCTKENGENVTPASCKWSGKNIRDKLGIEFNFHSLRHTHATLLLEREAPIKEIQARLGHSRSGITLDTYSHLTEKMKSQTVDIFERLMHDVR</sequence>
<dbReference type="Gene3D" id="1.10.150.130">
    <property type="match status" value="1"/>
</dbReference>
<dbReference type="Proteomes" id="UP001154322">
    <property type="component" value="Unassembled WGS sequence"/>
</dbReference>
<dbReference type="PANTHER" id="PTHR30349">
    <property type="entry name" value="PHAGE INTEGRASE-RELATED"/>
    <property type="match status" value="1"/>
</dbReference>